<name>A0A852W145_9MICO</name>
<proteinExistence type="predicted"/>
<feature type="binding site" evidence="4">
    <location>
        <position position="91"/>
    </location>
    <ligand>
        <name>FMN</name>
        <dbReference type="ChEBI" id="CHEBI:58210"/>
    </ligand>
</feature>
<dbReference type="SUPFAM" id="SSF50475">
    <property type="entry name" value="FMN-binding split barrel"/>
    <property type="match status" value="1"/>
</dbReference>
<dbReference type="GO" id="GO:0004733">
    <property type="term" value="F:pyridoxamine phosphate oxidase activity"/>
    <property type="evidence" value="ECO:0007669"/>
    <property type="project" value="UniProtKB-EC"/>
</dbReference>
<dbReference type="EMBL" id="JACCAE010000001">
    <property type="protein sequence ID" value="NYF99381.1"/>
    <property type="molecule type" value="Genomic_DNA"/>
</dbReference>
<keyword evidence="1" id="KW-0285">Flavoprotein</keyword>
<dbReference type="AlphaFoldDB" id="A0A852W145"/>
<accession>A0A852W145</accession>
<keyword evidence="7" id="KW-1185">Reference proteome</keyword>
<evidence type="ECO:0000256" key="3">
    <source>
        <dbReference type="ARBA" id="ARBA00023002"/>
    </source>
</evidence>
<protein>
    <submittedName>
        <fullName evidence="6">Pyridoxamine 5'-phosphate oxidase</fullName>
        <ecNumber evidence="6">1.4.3.5</ecNumber>
    </submittedName>
</protein>
<dbReference type="PANTHER" id="PTHR10851:SF0">
    <property type="entry name" value="PYRIDOXINE-5'-PHOSPHATE OXIDASE"/>
    <property type="match status" value="1"/>
</dbReference>
<keyword evidence="3 6" id="KW-0560">Oxidoreductase</keyword>
<feature type="domain" description="Pyridoxamine 5'-phosphate oxidase N-terminal" evidence="5">
    <location>
        <begin position="41"/>
        <end position="161"/>
    </location>
</feature>
<reference evidence="6 7" key="1">
    <citation type="submission" date="2020-07" db="EMBL/GenBank/DDBJ databases">
        <title>Sequencing the genomes of 1000 actinobacteria strains.</title>
        <authorList>
            <person name="Klenk H.-P."/>
        </authorList>
    </citation>
    <scope>NUCLEOTIDE SEQUENCE [LARGE SCALE GENOMIC DNA]</scope>
    <source>
        <strain evidence="6 7">DSM 26154</strain>
    </source>
</reference>
<dbReference type="InterPro" id="IPR000659">
    <property type="entry name" value="Pyridox_Oxase"/>
</dbReference>
<evidence type="ECO:0000256" key="2">
    <source>
        <dbReference type="ARBA" id="ARBA00022643"/>
    </source>
</evidence>
<evidence type="ECO:0000259" key="5">
    <source>
        <dbReference type="Pfam" id="PF01243"/>
    </source>
</evidence>
<dbReference type="InterPro" id="IPR012349">
    <property type="entry name" value="Split_barrel_FMN-bd"/>
</dbReference>
<evidence type="ECO:0000313" key="7">
    <source>
        <dbReference type="Proteomes" id="UP000554054"/>
    </source>
</evidence>
<comment type="caution">
    <text evidence="6">The sequence shown here is derived from an EMBL/GenBank/DDBJ whole genome shotgun (WGS) entry which is preliminary data.</text>
</comment>
<evidence type="ECO:0000256" key="1">
    <source>
        <dbReference type="ARBA" id="ARBA00022630"/>
    </source>
</evidence>
<feature type="binding site" evidence="4">
    <location>
        <position position="90"/>
    </location>
    <ligand>
        <name>FMN</name>
        <dbReference type="ChEBI" id="CHEBI:58210"/>
    </ligand>
</feature>
<feature type="binding site" evidence="4">
    <location>
        <begin position="69"/>
        <end position="74"/>
    </location>
    <ligand>
        <name>FMN</name>
        <dbReference type="ChEBI" id="CHEBI:58210"/>
    </ligand>
</feature>
<keyword evidence="2 4" id="KW-0288">FMN</keyword>
<dbReference type="Proteomes" id="UP000554054">
    <property type="component" value="Unassembled WGS sequence"/>
</dbReference>
<dbReference type="EC" id="1.4.3.5" evidence="6"/>
<sequence length="190" mass="20603">MSPARSARDRLASIRSLTGTPPALDTATLPADPVELFLTWLDEAVTAGAPEPRAMTLSTVDGDGLPDSRVLILKDVSEQGWTFASTASSRKGLQLADSPAAALGFWWQPVMRAVRVRGEVVEAPREEAEADLAARGPDARAAVAPGDWRLWHLRPARVEHWQGSPDRRHTRVVDVRGGQGWVREVTVGSE</sequence>
<dbReference type="GO" id="GO:0010181">
    <property type="term" value="F:FMN binding"/>
    <property type="evidence" value="ECO:0007669"/>
    <property type="project" value="InterPro"/>
</dbReference>
<evidence type="ECO:0000313" key="6">
    <source>
        <dbReference type="EMBL" id="NYF99381.1"/>
    </source>
</evidence>
<dbReference type="PANTHER" id="PTHR10851">
    <property type="entry name" value="PYRIDOXINE-5-PHOSPHATE OXIDASE"/>
    <property type="match status" value="1"/>
</dbReference>
<dbReference type="Pfam" id="PF01243">
    <property type="entry name" value="PNPOx_N"/>
    <property type="match status" value="1"/>
</dbReference>
<dbReference type="RefSeq" id="WP_185992080.1">
    <property type="nucleotide sequence ID" value="NZ_JACCAE010000001.1"/>
</dbReference>
<dbReference type="PIRSF" id="PIRSF000190">
    <property type="entry name" value="Pyd_amn-ph_oxd"/>
    <property type="match status" value="1"/>
</dbReference>
<dbReference type="InterPro" id="IPR011576">
    <property type="entry name" value="Pyridox_Oxase_N"/>
</dbReference>
<gene>
    <name evidence="6" type="ORF">BJY20_002773</name>
</gene>
<comment type="cofactor">
    <cofactor evidence="4">
        <name>FMN</name>
        <dbReference type="ChEBI" id="CHEBI:58210"/>
    </cofactor>
    <text evidence="4">Binds 1 FMN per subunit.</text>
</comment>
<organism evidence="6 7">
    <name type="scientific">Janibacter cremeus</name>
    <dbReference type="NCBI Taxonomy" id="1285192"/>
    <lineage>
        <taxon>Bacteria</taxon>
        <taxon>Bacillati</taxon>
        <taxon>Actinomycetota</taxon>
        <taxon>Actinomycetes</taxon>
        <taxon>Micrococcales</taxon>
        <taxon>Intrasporangiaceae</taxon>
        <taxon>Janibacter</taxon>
    </lineage>
</organism>
<dbReference type="Gene3D" id="2.30.110.10">
    <property type="entry name" value="Electron Transport, Fmn-binding Protein, Chain A"/>
    <property type="match status" value="2"/>
</dbReference>
<evidence type="ECO:0000256" key="4">
    <source>
        <dbReference type="PIRSR" id="PIRSR000190-2"/>
    </source>
</evidence>
<dbReference type="GO" id="GO:0008615">
    <property type="term" value="P:pyridoxine biosynthetic process"/>
    <property type="evidence" value="ECO:0007669"/>
    <property type="project" value="InterPro"/>
</dbReference>